<dbReference type="GeneID" id="92086990"/>
<feature type="compositionally biased region" description="Basic and acidic residues" evidence="1">
    <location>
        <begin position="47"/>
        <end position="59"/>
    </location>
</feature>
<evidence type="ECO:0000313" key="3">
    <source>
        <dbReference type="Proteomes" id="UP001480595"/>
    </source>
</evidence>
<protein>
    <submittedName>
        <fullName evidence="2">Uncharacterized protein</fullName>
    </submittedName>
</protein>
<reference evidence="2 3" key="1">
    <citation type="submission" date="2023-01" db="EMBL/GenBank/DDBJ databases">
        <title>Analysis of 21 Apiospora genomes using comparative genomics revels a genus with tremendous synthesis potential of carbohydrate active enzymes and secondary metabolites.</title>
        <authorList>
            <person name="Sorensen T."/>
        </authorList>
    </citation>
    <scope>NUCLEOTIDE SEQUENCE [LARGE SCALE GENOMIC DNA]</scope>
    <source>
        <strain evidence="2 3">CBS 135458</strain>
    </source>
</reference>
<feature type="compositionally biased region" description="Basic and acidic residues" evidence="1">
    <location>
        <begin position="193"/>
        <end position="212"/>
    </location>
</feature>
<dbReference type="Proteomes" id="UP001480595">
    <property type="component" value="Unassembled WGS sequence"/>
</dbReference>
<comment type="caution">
    <text evidence="2">The sequence shown here is derived from an EMBL/GenBank/DDBJ whole genome shotgun (WGS) entry which is preliminary data.</text>
</comment>
<dbReference type="RefSeq" id="XP_066719782.1">
    <property type="nucleotide sequence ID" value="XM_066853927.1"/>
</dbReference>
<evidence type="ECO:0000313" key="2">
    <source>
        <dbReference type="EMBL" id="KAK8078711.1"/>
    </source>
</evidence>
<dbReference type="EMBL" id="JAQQWL010000003">
    <property type="protein sequence ID" value="KAK8078711.1"/>
    <property type="molecule type" value="Genomic_DNA"/>
</dbReference>
<proteinExistence type="predicted"/>
<evidence type="ECO:0000256" key="1">
    <source>
        <dbReference type="SAM" id="MobiDB-lite"/>
    </source>
</evidence>
<feature type="compositionally biased region" description="Acidic residues" evidence="1">
    <location>
        <begin position="219"/>
        <end position="243"/>
    </location>
</feature>
<feature type="compositionally biased region" description="Basic residues" evidence="1">
    <location>
        <begin position="11"/>
        <end position="25"/>
    </location>
</feature>
<feature type="compositionally biased region" description="Low complexity" evidence="1">
    <location>
        <begin position="60"/>
        <end position="87"/>
    </location>
</feature>
<feature type="region of interest" description="Disordered" evidence="1">
    <location>
        <begin position="1"/>
        <end position="127"/>
    </location>
</feature>
<name>A0ABR1W844_9PEZI</name>
<feature type="compositionally biased region" description="Basic and acidic residues" evidence="1">
    <location>
        <begin position="102"/>
        <end position="119"/>
    </location>
</feature>
<organism evidence="2 3">
    <name type="scientific">Apiospora phragmitis</name>
    <dbReference type="NCBI Taxonomy" id="2905665"/>
    <lineage>
        <taxon>Eukaryota</taxon>
        <taxon>Fungi</taxon>
        <taxon>Dikarya</taxon>
        <taxon>Ascomycota</taxon>
        <taxon>Pezizomycotina</taxon>
        <taxon>Sordariomycetes</taxon>
        <taxon>Xylariomycetidae</taxon>
        <taxon>Amphisphaeriales</taxon>
        <taxon>Apiosporaceae</taxon>
        <taxon>Apiospora</taxon>
    </lineage>
</organism>
<keyword evidence="3" id="KW-1185">Reference proteome</keyword>
<gene>
    <name evidence="2" type="ORF">PG994_002518</name>
</gene>
<accession>A0ABR1W844</accession>
<sequence length="266" mass="28722">MASSKSTKNTKSIKNKHKGQGKRKAPGTAAVAAHAIQGHLPVTSKMIADKQQQHDERSSNDPGNNSNAAPNSTTTTTTTKPPLLSSSTGGGKQLSASAVNIRRREDYASMDAASKDRERTRVKRSRAVKMARDALPATAWAALGRRAQGDVADAIADEIRLKYAATTPGPSSRIAAEYAVQKVFTDKIHLFFPKEEKKSNNNNNKNEKDHYSDNGVDAMDVDSDNDDAGEGEDDDDDDAEFVDDWVPSELTRGWQGIAGDGIEPKK</sequence>
<feature type="region of interest" description="Disordered" evidence="1">
    <location>
        <begin position="193"/>
        <end position="266"/>
    </location>
</feature>
<feature type="compositionally biased region" description="Low complexity" evidence="1">
    <location>
        <begin position="1"/>
        <end position="10"/>
    </location>
</feature>